<dbReference type="Proteomes" id="UP000077115">
    <property type="component" value="Unassembled WGS sequence"/>
</dbReference>
<evidence type="ECO:0000313" key="3">
    <source>
        <dbReference type="Proteomes" id="UP000077115"/>
    </source>
</evidence>
<organism evidence="2 3">
    <name type="scientific">Batrachochytrium dendrobatidis (strain JEL423)</name>
    <dbReference type="NCBI Taxonomy" id="403673"/>
    <lineage>
        <taxon>Eukaryota</taxon>
        <taxon>Fungi</taxon>
        <taxon>Fungi incertae sedis</taxon>
        <taxon>Chytridiomycota</taxon>
        <taxon>Chytridiomycota incertae sedis</taxon>
        <taxon>Chytridiomycetes</taxon>
        <taxon>Rhizophydiales</taxon>
        <taxon>Rhizophydiales incertae sedis</taxon>
        <taxon>Batrachochytrium</taxon>
    </lineage>
</organism>
<reference evidence="2 3" key="2">
    <citation type="submission" date="2016-05" db="EMBL/GenBank/DDBJ databases">
        <title>Lineage-specific infection strategies underlie the spectrum of fungal disease in amphibians.</title>
        <authorList>
            <person name="Cuomo C.A."/>
            <person name="Farrer R.A."/>
            <person name="James T."/>
            <person name="Longcore J."/>
            <person name="Birren B."/>
        </authorList>
    </citation>
    <scope>NUCLEOTIDE SEQUENCE [LARGE SCALE GENOMIC DNA]</scope>
    <source>
        <strain evidence="2 3">JEL423</strain>
    </source>
</reference>
<accession>A0A177WLY4</accession>
<dbReference type="VEuPathDB" id="FungiDB:BDEG_24400"/>
<name>A0A177WLY4_BATDL</name>
<feature type="region of interest" description="Disordered" evidence="1">
    <location>
        <begin position="29"/>
        <end position="70"/>
    </location>
</feature>
<reference evidence="2 3" key="1">
    <citation type="submission" date="2006-10" db="EMBL/GenBank/DDBJ databases">
        <title>The Genome Sequence of Batrachochytrium dendrobatidis JEL423.</title>
        <authorList>
            <consortium name="The Broad Institute Genome Sequencing Platform"/>
            <person name="Birren B."/>
            <person name="Lander E."/>
            <person name="Galagan J."/>
            <person name="Cuomo C."/>
            <person name="Devon K."/>
            <person name="Jaffe D."/>
            <person name="Butler J."/>
            <person name="Alvarez P."/>
            <person name="Gnerre S."/>
            <person name="Grabherr M."/>
            <person name="Kleber M."/>
            <person name="Mauceli E."/>
            <person name="Brockman W."/>
            <person name="Young S."/>
            <person name="LaButti K."/>
            <person name="Sykes S."/>
            <person name="DeCaprio D."/>
            <person name="Crawford M."/>
            <person name="Koehrsen M."/>
            <person name="Engels R."/>
            <person name="Montgomery P."/>
            <person name="Pearson M."/>
            <person name="Howarth C."/>
            <person name="Larson L."/>
            <person name="White J."/>
            <person name="O'Leary S."/>
            <person name="Kodira C."/>
            <person name="Zeng Q."/>
            <person name="Yandava C."/>
            <person name="Alvarado L."/>
            <person name="Longcore J."/>
            <person name="James T."/>
        </authorList>
    </citation>
    <scope>NUCLEOTIDE SEQUENCE [LARGE SCALE GENOMIC DNA]</scope>
    <source>
        <strain evidence="2 3">JEL423</strain>
    </source>
</reference>
<evidence type="ECO:0000313" key="2">
    <source>
        <dbReference type="EMBL" id="OAJ40695.1"/>
    </source>
</evidence>
<sequence length="164" mass="17190">MDKITLPRQALKPNLKLTPILKLDKLPDFGTNSNIPASPTAVRKRLHSLRPSRDADIDDSDEKDHVAGGVSGAAGGSIAGCINTNQHSATLPTGMDLAPIATNSAIQPRFAEIQTPQKTVGMGLPTKSSIVMAGGAVPSTTNTIAPSNPAAHDSLKRDKQLSYF</sequence>
<protein>
    <submittedName>
        <fullName evidence="2">Uncharacterized protein</fullName>
    </submittedName>
</protein>
<gene>
    <name evidence="2" type="ORF">BDEG_24400</name>
</gene>
<dbReference type="EMBL" id="DS022304">
    <property type="protein sequence ID" value="OAJ40695.1"/>
    <property type="molecule type" value="Genomic_DNA"/>
</dbReference>
<dbReference type="AlphaFoldDB" id="A0A177WLY4"/>
<proteinExistence type="predicted"/>
<evidence type="ECO:0000256" key="1">
    <source>
        <dbReference type="SAM" id="MobiDB-lite"/>
    </source>
</evidence>